<dbReference type="SMART" id="SM00065">
    <property type="entry name" value="GAF"/>
    <property type="match status" value="2"/>
</dbReference>
<dbReference type="SUPFAM" id="SSF55781">
    <property type="entry name" value="GAF domain-like"/>
    <property type="match status" value="2"/>
</dbReference>
<keyword evidence="7" id="KW-0067">ATP-binding</keyword>
<evidence type="ECO:0000256" key="7">
    <source>
        <dbReference type="ARBA" id="ARBA00022840"/>
    </source>
</evidence>
<dbReference type="Gene3D" id="3.30.450.40">
    <property type="match status" value="2"/>
</dbReference>
<dbReference type="SMART" id="SM00911">
    <property type="entry name" value="HWE_HK"/>
    <property type="match status" value="1"/>
</dbReference>
<dbReference type="AlphaFoldDB" id="A0A1I4UIC6"/>
<evidence type="ECO:0000256" key="3">
    <source>
        <dbReference type="ARBA" id="ARBA00022553"/>
    </source>
</evidence>
<dbReference type="Pfam" id="PF01590">
    <property type="entry name" value="GAF"/>
    <property type="match status" value="2"/>
</dbReference>
<evidence type="ECO:0000259" key="8">
    <source>
        <dbReference type="SMART" id="SM00065"/>
    </source>
</evidence>
<evidence type="ECO:0000256" key="2">
    <source>
        <dbReference type="ARBA" id="ARBA00012438"/>
    </source>
</evidence>
<gene>
    <name evidence="10" type="ORF">SAMN05192568_107119</name>
</gene>
<evidence type="ECO:0000256" key="1">
    <source>
        <dbReference type="ARBA" id="ARBA00000085"/>
    </source>
</evidence>
<dbReference type="EMBL" id="FOTK01000071">
    <property type="protein sequence ID" value="SFM88747.1"/>
    <property type="molecule type" value="Genomic_DNA"/>
</dbReference>
<dbReference type="PANTHER" id="PTHR41523">
    <property type="entry name" value="TWO-COMPONENT SYSTEM SENSOR PROTEIN"/>
    <property type="match status" value="1"/>
</dbReference>
<keyword evidence="6 10" id="KW-0418">Kinase</keyword>
<dbReference type="RefSeq" id="WP_092046884.1">
    <property type="nucleotide sequence ID" value="NZ_FOTK01000071.1"/>
</dbReference>
<dbReference type="STRING" id="582667.SAMN05192568_107119"/>
<dbReference type="PANTHER" id="PTHR41523:SF7">
    <property type="entry name" value="HISTIDINE KINASE"/>
    <property type="match status" value="1"/>
</dbReference>
<dbReference type="GO" id="GO:0004673">
    <property type="term" value="F:protein histidine kinase activity"/>
    <property type="evidence" value="ECO:0007669"/>
    <property type="project" value="UniProtKB-EC"/>
</dbReference>
<name>A0A1I4UIC6_9HYPH</name>
<dbReference type="EC" id="2.7.13.3" evidence="2"/>
<evidence type="ECO:0000256" key="5">
    <source>
        <dbReference type="ARBA" id="ARBA00022741"/>
    </source>
</evidence>
<feature type="domain" description="Signal transduction histidine kinase HWE region" evidence="9">
    <location>
        <begin position="360"/>
        <end position="442"/>
    </location>
</feature>
<keyword evidence="5" id="KW-0547">Nucleotide-binding</keyword>
<organism evidence="10 11">
    <name type="scientific">Methylobacterium pseudosasicola</name>
    <dbReference type="NCBI Taxonomy" id="582667"/>
    <lineage>
        <taxon>Bacteria</taxon>
        <taxon>Pseudomonadati</taxon>
        <taxon>Pseudomonadota</taxon>
        <taxon>Alphaproteobacteria</taxon>
        <taxon>Hyphomicrobiales</taxon>
        <taxon>Methylobacteriaceae</taxon>
        <taxon>Methylobacterium</taxon>
    </lineage>
</organism>
<comment type="catalytic activity">
    <reaction evidence="1">
        <text>ATP + protein L-histidine = ADP + protein N-phospho-L-histidine.</text>
        <dbReference type="EC" id="2.7.13.3"/>
    </reaction>
</comment>
<evidence type="ECO:0000256" key="6">
    <source>
        <dbReference type="ARBA" id="ARBA00022777"/>
    </source>
</evidence>
<evidence type="ECO:0000256" key="4">
    <source>
        <dbReference type="ARBA" id="ARBA00022679"/>
    </source>
</evidence>
<reference evidence="11" key="1">
    <citation type="submission" date="2016-10" db="EMBL/GenBank/DDBJ databases">
        <authorList>
            <person name="Varghese N."/>
            <person name="Submissions S."/>
        </authorList>
    </citation>
    <scope>NUCLEOTIDE SEQUENCE [LARGE SCALE GENOMIC DNA]</scope>
    <source>
        <strain evidence="11">BL36</strain>
    </source>
</reference>
<dbReference type="InterPro" id="IPR029016">
    <property type="entry name" value="GAF-like_dom_sf"/>
</dbReference>
<keyword evidence="3" id="KW-0597">Phosphoprotein</keyword>
<accession>A0A1I4UIC6</accession>
<sequence>MYRLFDPVDCVTRPRTTKSARLADLDAYGILDTAPEDGFEDIVHLAASVCAVPVALVSLVAADRQWFKARVGFPPCETDLNSSVCVHALTAPDMLVIPDLTVDARTRANPLVTGDPHIRFYAGVPLRSPEGHALGSICVIDTTPRPSGLTGDQADNLRRLARHVMALLNERRQLVRLRISEDRLSNAFARQVALTEIGDHLRDLSTIPQMSAAAAEIVGRTLEASRAGYGELDATGAVIEVLADWTPSGARNLLGRHRFADYGTLGPVVARGETLAIGDVGTHSLTADDARTFRRFDIQALLNVPIQEQGRTVAMLYVHDRKRRDWSPEEVVFARNVADRVLASVARLRAEEQQGTLNRELSHRMKNTLAMVQAIATQTMRNAVDLDAAQGTLSARLIALGRAHDMLLDQTGTSADLAEVTRQALAIHDDAQAGRLRLEGPSVKIGSKPALSLTLVIHELATNAVKYGALSTADGYVQVRWGIEPTDKGAVLNLRWSEHEGPPVTPPQRRGFGSRLIERGLAGSIGGRIVLSYLPEGVMCEMSAALAEIEADA</sequence>
<proteinExistence type="predicted"/>
<dbReference type="OrthoDB" id="341208at2"/>
<keyword evidence="11" id="KW-1185">Reference proteome</keyword>
<feature type="domain" description="GAF" evidence="8">
    <location>
        <begin position="34"/>
        <end position="178"/>
    </location>
</feature>
<feature type="domain" description="GAF" evidence="8">
    <location>
        <begin position="206"/>
        <end position="355"/>
    </location>
</feature>
<keyword evidence="4" id="KW-0808">Transferase</keyword>
<protein>
    <recommendedName>
        <fullName evidence="2">histidine kinase</fullName>
        <ecNumber evidence="2">2.7.13.3</ecNumber>
    </recommendedName>
</protein>
<dbReference type="Pfam" id="PF07536">
    <property type="entry name" value="HWE_HK"/>
    <property type="match status" value="1"/>
</dbReference>
<evidence type="ECO:0000259" key="9">
    <source>
        <dbReference type="SMART" id="SM00911"/>
    </source>
</evidence>
<evidence type="ECO:0000313" key="11">
    <source>
        <dbReference type="Proteomes" id="UP000199048"/>
    </source>
</evidence>
<dbReference type="InterPro" id="IPR011102">
    <property type="entry name" value="Sig_transdc_His_kinase_HWE"/>
</dbReference>
<evidence type="ECO:0000313" key="10">
    <source>
        <dbReference type="EMBL" id="SFM88747.1"/>
    </source>
</evidence>
<dbReference type="Gene3D" id="3.30.565.10">
    <property type="entry name" value="Histidine kinase-like ATPase, C-terminal domain"/>
    <property type="match status" value="1"/>
</dbReference>
<dbReference type="InterPro" id="IPR003018">
    <property type="entry name" value="GAF"/>
</dbReference>
<dbReference type="Proteomes" id="UP000199048">
    <property type="component" value="Unassembled WGS sequence"/>
</dbReference>
<dbReference type="InterPro" id="IPR036890">
    <property type="entry name" value="HATPase_C_sf"/>
</dbReference>
<dbReference type="GO" id="GO:0005524">
    <property type="term" value="F:ATP binding"/>
    <property type="evidence" value="ECO:0007669"/>
    <property type="project" value="UniProtKB-KW"/>
</dbReference>